<evidence type="ECO:0000256" key="1">
    <source>
        <dbReference type="ARBA" id="ARBA00022741"/>
    </source>
</evidence>
<dbReference type="InterPro" id="IPR017871">
    <property type="entry name" value="ABC_transporter-like_CS"/>
</dbReference>
<organism evidence="4 5">
    <name type="scientific">Roseovarius gahaiensis</name>
    <dbReference type="NCBI Taxonomy" id="2716691"/>
    <lineage>
        <taxon>Bacteria</taxon>
        <taxon>Pseudomonadati</taxon>
        <taxon>Pseudomonadota</taxon>
        <taxon>Alphaproteobacteria</taxon>
        <taxon>Rhodobacterales</taxon>
        <taxon>Roseobacteraceae</taxon>
        <taxon>Roseovarius</taxon>
    </lineage>
</organism>
<dbReference type="SMART" id="SM00382">
    <property type="entry name" value="AAA"/>
    <property type="match status" value="1"/>
</dbReference>
<gene>
    <name evidence="4" type="ORF">HAT86_02040</name>
</gene>
<dbReference type="GO" id="GO:0022857">
    <property type="term" value="F:transmembrane transporter activity"/>
    <property type="evidence" value="ECO:0007669"/>
    <property type="project" value="TreeGrafter"/>
</dbReference>
<dbReference type="PROSITE" id="PS00211">
    <property type="entry name" value="ABC_TRANSPORTER_1"/>
    <property type="match status" value="1"/>
</dbReference>
<dbReference type="InterPro" id="IPR003439">
    <property type="entry name" value="ABC_transporter-like_ATP-bd"/>
</dbReference>
<dbReference type="InterPro" id="IPR015854">
    <property type="entry name" value="ABC_transpr_LolD-like"/>
</dbReference>
<evidence type="ECO:0000256" key="2">
    <source>
        <dbReference type="ARBA" id="ARBA00022840"/>
    </source>
</evidence>
<sequence>MTDAVLHIRNLGVRLAHDFAVVIETMNLQRGETLILDAVSGTGKSTVLGLISGAIAPDDFADCDHRVAGHDLFTPQGRAAVAAPDVMGFVLQTNALIPYLSIQENIRLPLAIKGHTPDQDWHDHLIAALGISGLLARKPAQISVGQRQRASIARALLARPRVLLLDEPVSALDPANVAQVEQLIAILAQEAGSAVVLASHQSQSGAFEDARRGTHSVFSHQQVTYSVFGGSLTQERAA</sequence>
<dbReference type="AlphaFoldDB" id="A0A967BBH8"/>
<feature type="domain" description="ABC transporter" evidence="3">
    <location>
        <begin position="6"/>
        <end position="237"/>
    </location>
</feature>
<dbReference type="RefSeq" id="WP_167192921.1">
    <property type="nucleotide sequence ID" value="NZ_JAAORB010000002.1"/>
</dbReference>
<accession>A0A967BBH8</accession>
<keyword evidence="2 4" id="KW-0067">ATP-binding</keyword>
<keyword evidence="5" id="KW-1185">Reference proteome</keyword>
<protein>
    <submittedName>
        <fullName evidence="4">ATP-binding cassette domain-containing protein</fullName>
    </submittedName>
</protein>
<keyword evidence="1" id="KW-0547">Nucleotide-binding</keyword>
<evidence type="ECO:0000259" key="3">
    <source>
        <dbReference type="PROSITE" id="PS50893"/>
    </source>
</evidence>
<dbReference type="Proteomes" id="UP000639775">
    <property type="component" value="Unassembled WGS sequence"/>
</dbReference>
<evidence type="ECO:0000313" key="5">
    <source>
        <dbReference type="Proteomes" id="UP000639775"/>
    </source>
</evidence>
<dbReference type="PANTHER" id="PTHR24220:SF659">
    <property type="entry name" value="TRANSPORTER, PUTATIVE-RELATED"/>
    <property type="match status" value="1"/>
</dbReference>
<comment type="caution">
    <text evidence="4">The sequence shown here is derived from an EMBL/GenBank/DDBJ whole genome shotgun (WGS) entry which is preliminary data.</text>
</comment>
<name>A0A967BBH8_9RHOB</name>
<dbReference type="GO" id="GO:0005886">
    <property type="term" value="C:plasma membrane"/>
    <property type="evidence" value="ECO:0007669"/>
    <property type="project" value="TreeGrafter"/>
</dbReference>
<dbReference type="SUPFAM" id="SSF52540">
    <property type="entry name" value="P-loop containing nucleoside triphosphate hydrolases"/>
    <property type="match status" value="1"/>
</dbReference>
<dbReference type="EMBL" id="JAAORB010000002">
    <property type="protein sequence ID" value="NHQ73244.1"/>
    <property type="molecule type" value="Genomic_DNA"/>
</dbReference>
<dbReference type="Gene3D" id="3.40.50.300">
    <property type="entry name" value="P-loop containing nucleotide triphosphate hydrolases"/>
    <property type="match status" value="1"/>
</dbReference>
<dbReference type="InterPro" id="IPR027417">
    <property type="entry name" value="P-loop_NTPase"/>
</dbReference>
<dbReference type="PANTHER" id="PTHR24220">
    <property type="entry name" value="IMPORT ATP-BINDING PROTEIN"/>
    <property type="match status" value="1"/>
</dbReference>
<dbReference type="PROSITE" id="PS50893">
    <property type="entry name" value="ABC_TRANSPORTER_2"/>
    <property type="match status" value="1"/>
</dbReference>
<dbReference type="InterPro" id="IPR003593">
    <property type="entry name" value="AAA+_ATPase"/>
</dbReference>
<dbReference type="GO" id="GO:0016887">
    <property type="term" value="F:ATP hydrolysis activity"/>
    <property type="evidence" value="ECO:0007669"/>
    <property type="project" value="InterPro"/>
</dbReference>
<dbReference type="Pfam" id="PF00005">
    <property type="entry name" value="ABC_tran"/>
    <property type="match status" value="1"/>
</dbReference>
<dbReference type="GO" id="GO:0005524">
    <property type="term" value="F:ATP binding"/>
    <property type="evidence" value="ECO:0007669"/>
    <property type="project" value="UniProtKB-KW"/>
</dbReference>
<reference evidence="4" key="1">
    <citation type="submission" date="2020-03" db="EMBL/GenBank/DDBJ databases">
        <title>Roseovarius gahaiensis sp. nov., isolated from Gahai Saline Lake, China.</title>
        <authorList>
            <person name="Sun X."/>
        </authorList>
    </citation>
    <scope>NUCLEOTIDE SEQUENCE</scope>
    <source>
        <strain evidence="4">GH877</strain>
    </source>
</reference>
<evidence type="ECO:0000313" key="4">
    <source>
        <dbReference type="EMBL" id="NHQ73244.1"/>
    </source>
</evidence>
<proteinExistence type="predicted"/>